<feature type="disulfide bond" evidence="17">
    <location>
        <begin position="730"/>
        <end position="773"/>
    </location>
</feature>
<dbReference type="InterPro" id="IPR000436">
    <property type="entry name" value="Sushi_SCR_CCP_dom"/>
</dbReference>
<dbReference type="InterPro" id="IPR003410">
    <property type="entry name" value="HYR_dom"/>
</dbReference>
<dbReference type="Gene3D" id="2.10.25.10">
    <property type="entry name" value="Laminin"/>
    <property type="match status" value="20"/>
</dbReference>
<keyword evidence="18" id="KW-0862">Zinc</keyword>
<feature type="disulfide bond" evidence="16">
    <location>
        <begin position="2752"/>
        <end position="2761"/>
    </location>
</feature>
<feature type="disulfide bond" evidence="16">
    <location>
        <begin position="2523"/>
        <end position="2532"/>
    </location>
</feature>
<dbReference type="Pfam" id="PF02494">
    <property type="entry name" value="HYR"/>
    <property type="match status" value="6"/>
</dbReference>
<dbReference type="OrthoDB" id="10066368at2759"/>
<dbReference type="FunFam" id="2.10.25.10:FF:000321">
    <property type="entry name" value="Protein delta homolog 1"/>
    <property type="match status" value="2"/>
</dbReference>
<dbReference type="PROSITE" id="PS50923">
    <property type="entry name" value="SUSHI"/>
    <property type="match status" value="15"/>
</dbReference>
<proteinExistence type="predicted"/>
<evidence type="ECO:0000256" key="12">
    <source>
        <dbReference type="ARBA" id="ARBA00022989"/>
    </source>
</evidence>
<dbReference type="FunFam" id="2.10.25.10:FF:000391">
    <property type="entry name" value="Weary, isoform C"/>
    <property type="match status" value="1"/>
</dbReference>
<feature type="disulfide bond" evidence="17">
    <location>
        <begin position="759"/>
        <end position="786"/>
    </location>
</feature>
<evidence type="ECO:0000256" key="15">
    <source>
        <dbReference type="ARBA" id="ARBA00023180"/>
    </source>
</evidence>
<dbReference type="GO" id="GO:0007157">
    <property type="term" value="P:heterophilic cell-cell adhesion via plasma membrane cell adhesion molecules"/>
    <property type="evidence" value="ECO:0007669"/>
    <property type="project" value="TreeGrafter"/>
</dbReference>
<evidence type="ECO:0000259" key="20">
    <source>
        <dbReference type="PROSITE" id="PS50026"/>
    </source>
</evidence>
<reference evidence="25" key="1">
    <citation type="submission" date="2025-08" db="UniProtKB">
        <authorList>
            <consortium name="RefSeq"/>
        </authorList>
    </citation>
    <scope>IDENTIFICATION</scope>
    <source>
        <tissue evidence="25">Gonads</tissue>
    </source>
</reference>
<feature type="domain" description="EGF-like" evidence="20">
    <location>
        <begin position="2840"/>
        <end position="2876"/>
    </location>
</feature>
<feature type="domain" description="EGF-like" evidence="20">
    <location>
        <begin position="2457"/>
        <end position="2493"/>
    </location>
</feature>
<dbReference type="RefSeq" id="XP_013410358.2">
    <property type="nucleotide sequence ID" value="XM_013554904.2"/>
</dbReference>
<keyword evidence="24" id="KW-1185">Reference proteome</keyword>
<dbReference type="PROSITE" id="PS01187">
    <property type="entry name" value="EGF_CA"/>
    <property type="match status" value="7"/>
</dbReference>
<feature type="disulfide bond" evidence="17">
    <location>
        <begin position="444"/>
        <end position="487"/>
    </location>
</feature>
<feature type="domain" description="EGF-like" evidence="20">
    <location>
        <begin position="2954"/>
        <end position="2991"/>
    </location>
</feature>
<dbReference type="GO" id="GO:0045197">
    <property type="term" value="P:establishment or maintenance of epithelial cell apical/basal polarity"/>
    <property type="evidence" value="ECO:0007669"/>
    <property type="project" value="TreeGrafter"/>
</dbReference>
<feature type="domain" description="Sushi" evidence="22">
    <location>
        <begin position="856"/>
        <end position="924"/>
    </location>
</feature>
<feature type="domain" description="EGF-like" evidence="20">
    <location>
        <begin position="2878"/>
        <end position="2914"/>
    </location>
</feature>
<dbReference type="GeneID" id="106173696"/>
<keyword evidence="14 16" id="KW-1015">Disulfide bond</keyword>
<feature type="disulfide bond" evidence="17">
    <location>
        <begin position="1401"/>
        <end position="1428"/>
    </location>
</feature>
<dbReference type="FunFam" id="2.10.25.10:FF:000080">
    <property type="entry name" value="Neurogenic locus notch 1"/>
    <property type="match status" value="1"/>
</dbReference>
<dbReference type="SMART" id="SM01411">
    <property type="entry name" value="Ephrin_rec_like"/>
    <property type="match status" value="3"/>
</dbReference>
<feature type="domain" description="HYR" evidence="21">
    <location>
        <begin position="286"/>
        <end position="378"/>
    </location>
</feature>
<feature type="domain" description="EGF-like" evidence="20">
    <location>
        <begin position="2611"/>
        <end position="2648"/>
    </location>
</feature>
<feature type="domain" description="Sushi" evidence="22">
    <location>
        <begin position="1431"/>
        <end position="1497"/>
    </location>
</feature>
<dbReference type="Gene3D" id="2.10.50.10">
    <property type="entry name" value="Tumor Necrosis Factor Receptor, subunit A, domain 2"/>
    <property type="match status" value="2"/>
</dbReference>
<evidence type="ECO:0000256" key="4">
    <source>
        <dbReference type="ARBA" id="ARBA00022475"/>
    </source>
</evidence>
<dbReference type="FunFam" id="2.10.25.10:FF:000004">
    <property type="entry name" value="Neurogenic locus notch 1"/>
    <property type="match status" value="2"/>
</dbReference>
<feature type="domain" description="HYR" evidence="21">
    <location>
        <begin position="1793"/>
        <end position="1872"/>
    </location>
</feature>
<keyword evidence="4" id="KW-1003">Cell membrane</keyword>
<organism evidence="24 25">
    <name type="scientific">Lingula anatina</name>
    <name type="common">Brachiopod</name>
    <name type="synonym">Lingula unguis</name>
    <dbReference type="NCBI Taxonomy" id="7574"/>
    <lineage>
        <taxon>Eukaryota</taxon>
        <taxon>Metazoa</taxon>
        <taxon>Spiralia</taxon>
        <taxon>Lophotrochozoa</taxon>
        <taxon>Brachiopoda</taxon>
        <taxon>Linguliformea</taxon>
        <taxon>Lingulata</taxon>
        <taxon>Lingulida</taxon>
        <taxon>Linguloidea</taxon>
        <taxon>Lingulidae</taxon>
        <taxon>Lingula</taxon>
    </lineage>
</organism>
<feature type="disulfide bond" evidence="16">
    <location>
        <begin position="2331"/>
        <end position="2340"/>
    </location>
</feature>
<feature type="disulfide bond" evidence="16">
    <location>
        <begin position="3019"/>
        <end position="3028"/>
    </location>
</feature>
<evidence type="ECO:0000256" key="3">
    <source>
        <dbReference type="ARBA" id="ARBA00022473"/>
    </source>
</evidence>
<evidence type="ECO:0000256" key="16">
    <source>
        <dbReference type="PROSITE-ProRule" id="PRU00076"/>
    </source>
</evidence>
<feature type="disulfide bond" evidence="16">
    <location>
        <begin position="2483"/>
        <end position="2492"/>
    </location>
</feature>
<feature type="disulfide bond" evidence="16">
    <location>
        <begin position="2942"/>
        <end position="2951"/>
    </location>
</feature>
<evidence type="ECO:0000256" key="18">
    <source>
        <dbReference type="PROSITE-ProRule" id="PRU00325"/>
    </source>
</evidence>
<feature type="disulfide bond" evidence="16">
    <location>
        <begin position="2293"/>
        <end position="2302"/>
    </location>
</feature>
<feature type="chain" id="PRO_5015185306" evidence="19">
    <location>
        <begin position="24"/>
        <end position="3056"/>
    </location>
</feature>
<dbReference type="InterPro" id="IPR009030">
    <property type="entry name" value="Growth_fac_rcpt_cys_sf"/>
</dbReference>
<feature type="domain" description="EGF-like" evidence="20">
    <location>
        <begin position="2688"/>
        <end position="2724"/>
    </location>
</feature>
<dbReference type="SUPFAM" id="SSF57184">
    <property type="entry name" value="Growth factor receptor domain"/>
    <property type="match status" value="4"/>
</dbReference>
<evidence type="ECO:0000313" key="24">
    <source>
        <dbReference type="Proteomes" id="UP000085678"/>
    </source>
</evidence>
<dbReference type="STRING" id="7574.A0A1S3JJ05"/>
<sequence length="3056" mass="326873">MGRAVIILCICTLNAVFVQSSAGHCPPLSRGVGYATDCLTSNGQPFSQAMLKGKAFKPGSVCQFRCLNGDMFERTCLPDLSWDGLDPCTAPGIKYDLLSQKQHDLLAIYRLRRKRDLKDFLGQASSVVNKTQSGLSDFSSALDKAQSQAEKLGNVVGKISPSLGNSISQGAGNVINKVQEGVNQVSQVVDQVGGAVNNINQAVNGNGKTGNQAVDTLGAVNSIVQSVPAIGQSKFGSALGGAAQGAMAGFQIGGPWGALIGGALGLLGGLFGGSSRQSVKVIKEERDKVPPVVECPPENIVVLADRGETTAVVDQTNAPNWIDPPIAQDNQVKDGIPATLIGMKPGSAFPAGTTQQAYFVSDPAGNTDQCTFSITVIVPRCGPLGPTNYGTWWCPKGDIGGARCKITCLPGFEVRGAQEQTCEGNGDDTGTWTGGPTECVARQCQSLTEPPNVKLQCTGNYTYNSACAYGCEKGYGPTTGALTIRICTVDALGQMLWTGSEGTCKDIEPPKLQCPVGVITKYPGKGTTKAYITWPSINATDNSGEVVSPVLMTVNFPPNRKYDEGYYDIRYAATDSQGNRASCVFSVRVAVIYCRRLTNLPLGRIDCTGLNYGSTCSFSCGLGYALTGSNRTECDMNPDADEVDIQRGLWTHSMPSCNSLTCPAIPSPQHGATVDDCSAKQFGEFCSFTCDQGYDLMGTSSRRCLARMDARGRSQSYWDGVDSTCDVRTCKTLYPPTHGQNTSHCPRRPLYQTQCGFKCDRGFRMLGEPINTCLNTGRWKFSEPTCRAKLCDSSLLPAPQNGYKSGCPHTKETVGTVCTLHCDQGYQPTLPRRVTCVDSGQEVGQWSNSSFDCRPIQCPAPTIAGNGTVQRCLYQGYQTDVSSPQRYGTTCTFQCARGYTGIGVMAQACQATGKWDSSQAQCKDVTPPQLECPTDRVLFAEAGRRDVVLNWDWEPIWAKDGDSRIPAVLVEINSQSISGVKPQLLSEGDHVFTYQVTDGAGLRAACSFKIQIKVTRCPPLAPPSPPFGELENLVGQATCSHATYGTVCKQGCKPGFDFIGQTALRRCRRATDTTTVGYWDGVVGKCKPRTCKVPSVQNGFVSGCPSNESLVNSVCLFSCDQGYRGPKGAKEVKRMCQGDGSWSGDHLVCQDVSCQATFSLQHGTVSPPLCQQGGAVRYGTTCVFTCDNGYIQHGSYAAQCMDSGSWSTARKTACTDNEPPQFTASCPRYVDVTAPSGQVTASVTWTEPTATDNSHNVTVKRQKGHKSPGGVFQEGTTRVTYIATDGAGLSSQCDVYIRVEVRKCLPLPPPLHGEYDQCQGFTPVGGTCSFKCNLGHQLSGSRVRTCQYSPVTDTTSWTGTETKCEVVTCPALTVPNNAIKSGCIREPPATEKFGTVCSFYCRYGYGEVGNPVARCKEDGAWEREDFRCEVQSCPALTETSDYKISPANCLSQPQFLQSCVYSCRKSGYRLRPIGHDFVTCLASGKWTRDIQNLKCEDIEKPRFTRCPSDIFIYAEKGTDSALVTWETPVAVDNSGEAPTVTTSNLPSRFSSGSHRVTYTAVDRTGNRQICEFTVNVEVRRCPRLQPPVYGIFDGPCKNSYGTNCTVKCVEGYRLQGASTMTCSLSGNLMYWDMEEQPRCQITGCPALTPPVNGFVYPAFCAGNYTPYHGTVCKYFCKQGFKMDSPRNDVVCGLNGQWSGDTSVVNCKDVTPPRILTCPGSITASLNASTLTAMVDWDVPLAEDNSGQPPQMTVSPAGVAPLYGFNTTTEVVYTFTDDAGNSAECSFTVTVQEDIAPIVSYCPSGVRSQAKGHQASVSWRMPVFTLPDGSLPIVTPSINSGDYTWGNHTIQYSARNPKNGKTSFCTFMVSVEPKRCAPLDPPKNGALSCNNWGLGKFCSMACNEKWDIPRGITAATMFACGANGIWKPTDEVPDCVEPRDAISRLPSELHYFTGDCNDPSTQTQIKNNFIQILLGSILSSKCNPNEDCKPENVQVTCGPVSMFRRKRQADSSGLRYVTKLNFDLQMVVKTAGYRTTQREAYMAQYKLYQMAVALRGMVNNGDDRLTLRANIANRVDRQSFKQGRPQITCSNPDLALSQALKCVSCPSGTRFNQASPLPSKCDPCPLGTYQNESGQRHCVQCPSGHSTRGTGSKNATQCLPICTPGTSSLTGVESCTPCKKGEYQDQSSAKSCNKCKNGTTTVDVGSTSSTQCKSICPPGSFSSNGVVPCTLCPLNTYQTEDGSTSCMSCPRGAVTEKDGAVDLSDCKAINECLSSPCHSGGTCVDLMVGFLCQCPAGYTGATCETNIDDCLSQPCANNGTCVDGVDSFTCRCLPGYEGDDCYLNTDDCVNSPCKNNATCIDGLNKFTCQCMEGFEGDLCETATDYCQSSPCKHGGTCQSTIGSHFCLCPLGYMGKNCEIKQDNCRGSRCLNGATCISTTASYTCTCPNGYRGRYCEHDLDLCQSAPCKNGGTCVDVGTDFTCSCPPGKSGKVCENDLDPCDPNPCQHGGSCSGQPRTDNYTCTCVPGFAGVDCEVNVNECADNPCSGGAGCIDLVNDFACICPLGLTGRRCEQKVNFCSVSPCQNGGTCENGVSDFACRCPEKFTGKTCSQVVAVCDVNPCDNGGRCVPDGNGDFTCYCSGLYSGKLCDQPYTPCYSDPCYNGGQCVVTGDTYRCDCTGGFTGDKCQIDIDECASNPCQNNATCTDGTSSFTCSCPPGFTGALCEQNIDDCLSQPCVTGATCHDMVNGFRCECPPGFTGRTCNEEKSLCGSSPCVHANRCEDNGGHYQCMCSAGWTGQQCDVEIDDCQPNPCLFNGTCVDLVNGYTCTCPEGFSGKRCEVNIDECESNPCQNGAKCLDGVNKFTCICPAGWTGAYCEVNIDDCISQPCKHGATCQDGNATYSCVCSPGFTGKHCEVNINDCAGSRCSNGGTCVDLVDGFDCICAAGYTGKVCDQDLDECQEFSPCKNGATCIDGFNSYQCTCAAGYSGDQCEVDINDCVPNPCGNGGRCQDLVNSFQCTCLPGYTGRTCDVDIDECTGVSCGQGGTCIDKLNDFTCI</sequence>
<dbReference type="PROSITE" id="PS50966">
    <property type="entry name" value="ZF_SWIM"/>
    <property type="match status" value="1"/>
</dbReference>
<protein>
    <submittedName>
        <fullName evidence="25">Sushi, von Willebrand factor type A, EGF and pentraxin domain-containing protein 1</fullName>
    </submittedName>
</protein>
<feature type="domain" description="EGF-like" evidence="20">
    <location>
        <begin position="2573"/>
        <end position="2609"/>
    </location>
</feature>
<feature type="disulfide bond" evidence="16">
    <location>
        <begin position="2828"/>
        <end position="2837"/>
    </location>
</feature>
<dbReference type="Pfam" id="PF25024">
    <property type="entry name" value="EGF_TEN"/>
    <property type="match status" value="1"/>
</dbReference>
<feature type="domain" description="EGF-like" evidence="20">
    <location>
        <begin position="2802"/>
        <end position="2838"/>
    </location>
</feature>
<feature type="domain" description="HYR" evidence="21">
    <location>
        <begin position="1215"/>
        <end position="1301"/>
    </location>
</feature>
<feature type="domain" description="EGF-like" evidence="20">
    <location>
        <begin position="2381"/>
        <end position="2417"/>
    </location>
</feature>
<dbReference type="InterPro" id="IPR035976">
    <property type="entry name" value="Sushi/SCR/CCP_sf"/>
</dbReference>
<dbReference type="InterPro" id="IPR013032">
    <property type="entry name" value="EGF-like_CS"/>
</dbReference>
<feature type="disulfide bond" evidence="16">
    <location>
        <begin position="2638"/>
        <end position="2647"/>
    </location>
</feature>
<dbReference type="InterPro" id="IPR051022">
    <property type="entry name" value="Notch_Cell-Fate_Det"/>
</dbReference>
<dbReference type="SMART" id="SM00179">
    <property type="entry name" value="EGF_CA"/>
    <property type="match status" value="21"/>
</dbReference>
<accession>A0A1S3JJ05</accession>
<dbReference type="PROSITE" id="PS01186">
    <property type="entry name" value="EGF_2"/>
    <property type="match status" value="16"/>
</dbReference>
<evidence type="ECO:0000256" key="5">
    <source>
        <dbReference type="ARBA" id="ARBA00022525"/>
    </source>
</evidence>
<name>A0A1S3JJ05_LINAN</name>
<feature type="disulfide bond" evidence="16">
    <location>
        <begin position="2676"/>
        <end position="2685"/>
    </location>
</feature>
<feature type="domain" description="EGF-like" evidence="20">
    <location>
        <begin position="2305"/>
        <end position="2341"/>
    </location>
</feature>
<dbReference type="FunFam" id="2.10.25.10:FF:000327">
    <property type="entry name" value="neurogenic locus notch homolog protein 4"/>
    <property type="match status" value="1"/>
</dbReference>
<dbReference type="FunFam" id="2.10.25.10:FF:000117">
    <property type="entry name" value="Delta-like protein"/>
    <property type="match status" value="1"/>
</dbReference>
<dbReference type="FunFam" id="2.10.25.10:FF:000434">
    <property type="entry name" value="Predicted protein"/>
    <property type="match status" value="2"/>
</dbReference>
<evidence type="ECO:0000259" key="21">
    <source>
        <dbReference type="PROSITE" id="PS50825"/>
    </source>
</evidence>
<evidence type="ECO:0000256" key="14">
    <source>
        <dbReference type="ARBA" id="ARBA00023157"/>
    </source>
</evidence>
<keyword evidence="15" id="KW-0325">Glycoprotein</keyword>
<feature type="domain" description="EGF-like" evidence="20">
    <location>
        <begin position="3031"/>
        <end position="3056"/>
    </location>
</feature>
<evidence type="ECO:0000256" key="13">
    <source>
        <dbReference type="ARBA" id="ARBA00023136"/>
    </source>
</evidence>
<feature type="disulfide bond" evidence="16">
    <location>
        <begin position="2445"/>
        <end position="2454"/>
    </location>
</feature>
<evidence type="ECO:0000256" key="1">
    <source>
        <dbReference type="ARBA" id="ARBA00004251"/>
    </source>
</evidence>
<feature type="signal peptide" evidence="19">
    <location>
        <begin position="1"/>
        <end position="23"/>
    </location>
</feature>
<feature type="disulfide bond" evidence="16">
    <location>
        <begin position="2504"/>
        <end position="2521"/>
    </location>
</feature>
<dbReference type="InterPro" id="IPR018097">
    <property type="entry name" value="EGF_Ca-bd_CS"/>
</dbReference>
<dbReference type="CDD" id="cd00054">
    <property type="entry name" value="EGF_CA"/>
    <property type="match status" value="18"/>
</dbReference>
<feature type="disulfide bond" evidence="16">
    <location>
        <begin position="2714"/>
        <end position="2723"/>
    </location>
</feature>
<feature type="disulfide bond" evidence="16">
    <location>
        <begin position="2981"/>
        <end position="2990"/>
    </location>
</feature>
<keyword evidence="12" id="KW-1133">Transmembrane helix</keyword>
<feature type="domain" description="EGF-like" evidence="20">
    <location>
        <begin position="2650"/>
        <end position="2686"/>
    </location>
</feature>
<keyword evidence="6" id="KW-0272">Extracellular matrix</keyword>
<feature type="disulfide bond" evidence="16">
    <location>
        <begin position="2407"/>
        <end position="2416"/>
    </location>
</feature>
<feature type="domain" description="Sushi" evidence="22">
    <location>
        <begin position="789"/>
        <end position="855"/>
    </location>
</feature>
<feature type="domain" description="Sushi" evidence="22">
    <location>
        <begin position="1152"/>
        <end position="1216"/>
    </location>
</feature>
<evidence type="ECO:0000313" key="25">
    <source>
        <dbReference type="RefSeq" id="XP_013410358.2"/>
    </source>
</evidence>
<feature type="domain" description="Sushi" evidence="22">
    <location>
        <begin position="1302"/>
        <end position="1366"/>
    </location>
</feature>
<keyword evidence="8" id="KW-0812">Transmembrane</keyword>
<feature type="domain" description="EGF-like" evidence="20">
    <location>
        <begin position="2535"/>
        <end position="2571"/>
    </location>
</feature>
<dbReference type="InParanoid" id="A0A1S3JJ05"/>
<keyword evidence="5" id="KW-0964">Secreted</keyword>
<feature type="domain" description="EGF-like" evidence="20">
    <location>
        <begin position="2343"/>
        <end position="2379"/>
    </location>
</feature>
<dbReference type="InterPro" id="IPR000742">
    <property type="entry name" value="EGF"/>
</dbReference>
<keyword evidence="17" id="KW-0768">Sushi</keyword>
<evidence type="ECO:0000256" key="6">
    <source>
        <dbReference type="ARBA" id="ARBA00022530"/>
    </source>
</evidence>
<feature type="domain" description="EGF-like" evidence="20">
    <location>
        <begin position="2916"/>
        <end position="2952"/>
    </location>
</feature>
<dbReference type="Gene3D" id="2.10.70.10">
    <property type="entry name" value="Complement Module, domain 1"/>
    <property type="match status" value="15"/>
</dbReference>
<evidence type="ECO:0000256" key="19">
    <source>
        <dbReference type="SAM" id="SignalP"/>
    </source>
</evidence>
<dbReference type="PROSITE" id="PS50026">
    <property type="entry name" value="EGF_3"/>
    <property type="match status" value="21"/>
</dbReference>
<feature type="disulfide bond" evidence="16">
    <location>
        <begin position="2790"/>
        <end position="2799"/>
    </location>
</feature>
<evidence type="ECO:0000256" key="7">
    <source>
        <dbReference type="ARBA" id="ARBA00022536"/>
    </source>
</evidence>
<dbReference type="SMART" id="SM00032">
    <property type="entry name" value="CCP"/>
    <property type="match status" value="17"/>
</dbReference>
<evidence type="ECO:0000256" key="2">
    <source>
        <dbReference type="ARBA" id="ARBA00004498"/>
    </source>
</evidence>
<evidence type="ECO:0000259" key="22">
    <source>
        <dbReference type="PROSITE" id="PS50923"/>
    </source>
</evidence>
<dbReference type="Pfam" id="PF12661">
    <property type="entry name" value="hEGF"/>
    <property type="match status" value="3"/>
</dbReference>
<feature type="disulfide bond" evidence="16">
    <location>
        <begin position="2561"/>
        <end position="2570"/>
    </location>
</feature>
<feature type="domain" description="Sushi" evidence="22">
    <location>
        <begin position="1873"/>
        <end position="1936"/>
    </location>
</feature>
<feature type="domain" description="HYR" evidence="21">
    <location>
        <begin position="505"/>
        <end position="591"/>
    </location>
</feature>
<feature type="domain" description="HYR" evidence="21">
    <location>
        <begin position="1707"/>
        <end position="1792"/>
    </location>
</feature>
<evidence type="ECO:0000259" key="23">
    <source>
        <dbReference type="PROSITE" id="PS50966"/>
    </source>
</evidence>
<feature type="domain" description="SWIM-type" evidence="23">
    <location>
        <begin position="2435"/>
        <end position="2465"/>
    </location>
</feature>
<dbReference type="InterPro" id="IPR001881">
    <property type="entry name" value="EGF-like_Ca-bd_dom"/>
</dbReference>
<comment type="subcellular location">
    <subcellularLocation>
        <location evidence="1">Cell membrane</location>
        <topology evidence="1">Single-pass type I membrane protein</topology>
    </subcellularLocation>
    <subcellularLocation>
        <location evidence="2">Secreted</location>
        <location evidence="2">Extracellular space</location>
        <location evidence="2">Extracellular matrix</location>
    </subcellularLocation>
</comment>
<dbReference type="Pfam" id="PF07699">
    <property type="entry name" value="Ephrin_rec_like"/>
    <property type="match status" value="3"/>
</dbReference>
<dbReference type="GO" id="GO:0005509">
    <property type="term" value="F:calcium ion binding"/>
    <property type="evidence" value="ECO:0007669"/>
    <property type="project" value="InterPro"/>
</dbReference>
<evidence type="ECO:0000256" key="9">
    <source>
        <dbReference type="ARBA" id="ARBA00022729"/>
    </source>
</evidence>
<comment type="caution">
    <text evidence="16">Lacks conserved residue(s) required for the propagation of feature annotation.</text>
</comment>
<dbReference type="InterPro" id="IPR011641">
    <property type="entry name" value="Tyr-kin_ephrin_A/B_rcpt-like"/>
</dbReference>
<dbReference type="FunFam" id="2.10.25.10:FF:000045">
    <property type="entry name" value="Slit guidance ligand 2"/>
    <property type="match status" value="1"/>
</dbReference>
<feature type="disulfide bond" evidence="16">
    <location>
        <begin position="2369"/>
        <end position="2378"/>
    </location>
</feature>
<dbReference type="InterPro" id="IPR007527">
    <property type="entry name" value="Znf_SWIM"/>
</dbReference>
<dbReference type="SUPFAM" id="SSF57196">
    <property type="entry name" value="EGF/Laminin"/>
    <property type="match status" value="9"/>
</dbReference>
<feature type="domain" description="Sushi" evidence="22">
    <location>
        <begin position="592"/>
        <end position="659"/>
    </location>
</feature>
<keyword evidence="3" id="KW-0217">Developmental protein</keyword>
<dbReference type="KEGG" id="lak:106173696"/>
<feature type="disulfide bond" evidence="16">
    <location>
        <begin position="2599"/>
        <end position="2608"/>
    </location>
</feature>
<dbReference type="PANTHER" id="PTHR24049">
    <property type="entry name" value="CRUMBS FAMILY MEMBER"/>
    <property type="match status" value="1"/>
</dbReference>
<evidence type="ECO:0000256" key="8">
    <source>
        <dbReference type="ARBA" id="ARBA00022692"/>
    </source>
</evidence>
<dbReference type="GO" id="GO:0032991">
    <property type="term" value="C:protein-containing complex"/>
    <property type="evidence" value="ECO:0007669"/>
    <property type="project" value="TreeGrafter"/>
</dbReference>
<dbReference type="Pfam" id="PF00008">
    <property type="entry name" value="EGF"/>
    <property type="match status" value="11"/>
</dbReference>
<feature type="disulfide bond" evidence="16">
    <location>
        <begin position="2904"/>
        <end position="2913"/>
    </location>
</feature>
<keyword evidence="11" id="KW-0106">Calcium</keyword>
<feature type="domain" description="EGF-like" evidence="20">
    <location>
        <begin position="2267"/>
        <end position="2303"/>
    </location>
</feature>
<feature type="domain" description="Sushi" evidence="22">
    <location>
        <begin position="379"/>
        <end position="441"/>
    </location>
</feature>
<feature type="domain" description="EGF-like" evidence="20">
    <location>
        <begin position="2726"/>
        <end position="2762"/>
    </location>
</feature>
<dbReference type="GO" id="GO:0007399">
    <property type="term" value="P:nervous system development"/>
    <property type="evidence" value="ECO:0007669"/>
    <property type="project" value="UniProtKB-ARBA"/>
</dbReference>
<dbReference type="GO" id="GO:0007154">
    <property type="term" value="P:cell communication"/>
    <property type="evidence" value="ECO:0007669"/>
    <property type="project" value="UniProtKB-ARBA"/>
</dbReference>
<dbReference type="CDD" id="cd00033">
    <property type="entry name" value="CCP"/>
    <property type="match status" value="12"/>
</dbReference>
<evidence type="ECO:0000256" key="17">
    <source>
        <dbReference type="PROSITE-ProRule" id="PRU00302"/>
    </source>
</evidence>
<feature type="domain" description="Sushi" evidence="22">
    <location>
        <begin position="728"/>
        <end position="788"/>
    </location>
</feature>
<feature type="domain" description="Sushi" evidence="22">
    <location>
        <begin position="1089"/>
        <end position="1151"/>
    </location>
</feature>
<feature type="domain" description="EGF-like" evidence="20">
    <location>
        <begin position="2764"/>
        <end position="2800"/>
    </location>
</feature>
<dbReference type="GO" id="GO:0023052">
    <property type="term" value="P:signaling"/>
    <property type="evidence" value="ECO:0007669"/>
    <property type="project" value="UniProtKB-ARBA"/>
</dbReference>
<keyword evidence="7 16" id="KW-0245">EGF-like domain</keyword>
<keyword evidence="13" id="KW-0472">Membrane</keyword>
<keyword evidence="9 19" id="KW-0732">Signal</keyword>
<dbReference type="SMART" id="SM00181">
    <property type="entry name" value="EGF"/>
    <property type="match status" value="21"/>
</dbReference>
<feature type="domain" description="EGF-like" evidence="20">
    <location>
        <begin position="2495"/>
        <end position="2533"/>
    </location>
</feature>
<feature type="domain" description="EGF-like" evidence="20">
    <location>
        <begin position="2419"/>
        <end position="2455"/>
    </location>
</feature>
<feature type="domain" description="HYR" evidence="21">
    <location>
        <begin position="1496"/>
        <end position="1578"/>
    </location>
</feature>
<dbReference type="InterPro" id="IPR000152">
    <property type="entry name" value="EGF-type_Asp/Asn_hydroxyl_site"/>
</dbReference>
<dbReference type="GO" id="GO:0008270">
    <property type="term" value="F:zinc ion binding"/>
    <property type="evidence" value="ECO:0007669"/>
    <property type="project" value="UniProtKB-KW"/>
</dbReference>
<feature type="disulfide bond" evidence="16">
    <location>
        <begin position="2866"/>
        <end position="2875"/>
    </location>
</feature>
<dbReference type="FunFam" id="2.10.25.10:FF:000143">
    <property type="entry name" value="Protein crumbs 1"/>
    <property type="match status" value="1"/>
</dbReference>
<feature type="domain" description="HYR" evidence="21">
    <location>
        <begin position="923"/>
        <end position="1014"/>
    </location>
</feature>
<dbReference type="GO" id="GO:0005886">
    <property type="term" value="C:plasma membrane"/>
    <property type="evidence" value="ECO:0007669"/>
    <property type="project" value="UniProtKB-SubCell"/>
</dbReference>
<evidence type="ECO:0000256" key="11">
    <source>
        <dbReference type="ARBA" id="ARBA00022837"/>
    </source>
</evidence>
<dbReference type="PANTHER" id="PTHR24049:SF22">
    <property type="entry name" value="DROSOPHILA CRUMBS HOMOLOG"/>
    <property type="match status" value="1"/>
</dbReference>
<dbReference type="SUPFAM" id="SSF57535">
    <property type="entry name" value="Complement control module/SCR domain"/>
    <property type="match status" value="14"/>
</dbReference>
<feature type="domain" description="Sushi" evidence="22">
    <location>
        <begin position="442"/>
        <end position="506"/>
    </location>
</feature>
<dbReference type="PROSITE" id="PS00022">
    <property type="entry name" value="EGF_1"/>
    <property type="match status" value="20"/>
</dbReference>
<evidence type="ECO:0000256" key="10">
    <source>
        <dbReference type="ARBA" id="ARBA00022737"/>
    </source>
</evidence>
<feature type="domain" description="Sushi" evidence="22">
    <location>
        <begin position="1642"/>
        <end position="1708"/>
    </location>
</feature>
<feature type="non-terminal residue" evidence="25">
    <location>
        <position position="3056"/>
    </location>
</feature>
<dbReference type="FunFam" id="2.10.25.10:FF:000472">
    <property type="entry name" value="Uncharacterized protein, isoform A"/>
    <property type="match status" value="3"/>
</dbReference>
<keyword evidence="18" id="KW-0863">Zinc-finger</keyword>
<feature type="domain" description="Sushi" evidence="22">
    <location>
        <begin position="1367"/>
        <end position="1430"/>
    </location>
</feature>
<dbReference type="Proteomes" id="UP000085678">
    <property type="component" value="Unplaced"/>
</dbReference>
<dbReference type="Pfam" id="PF00084">
    <property type="entry name" value="Sushi"/>
    <property type="match status" value="12"/>
</dbReference>
<dbReference type="PRINTS" id="PR00010">
    <property type="entry name" value="EGFBLOOD"/>
</dbReference>
<dbReference type="PROSITE" id="PS00010">
    <property type="entry name" value="ASX_HYDROXYL"/>
    <property type="match status" value="15"/>
</dbReference>
<dbReference type="PROSITE" id="PS50825">
    <property type="entry name" value="HYR"/>
    <property type="match status" value="7"/>
</dbReference>
<keyword evidence="18" id="KW-0479">Metal-binding</keyword>
<gene>
    <name evidence="25" type="primary">LOC106173696</name>
</gene>
<feature type="domain" description="Sushi" evidence="22">
    <location>
        <begin position="660"/>
        <end position="727"/>
    </location>
</feature>
<dbReference type="FunFam" id="2.10.25.10:FF:000066">
    <property type="entry name" value="FAT atypical cadherin 4"/>
    <property type="match status" value="1"/>
</dbReference>
<feature type="disulfide bond" evidence="17">
    <location>
        <begin position="895"/>
        <end position="922"/>
    </location>
</feature>
<feature type="domain" description="EGF-like" evidence="20">
    <location>
        <begin position="2993"/>
        <end position="3029"/>
    </location>
</feature>
<feature type="domain" description="Sushi" evidence="22">
    <location>
        <begin position="1579"/>
        <end position="1641"/>
    </location>
</feature>
<keyword evidence="10" id="KW-0677">Repeat</keyword>